<dbReference type="AlphaFoldDB" id="A0A0C3EXF6"/>
<gene>
    <name evidence="1" type="ORF">PILCRDRAFT_739132</name>
</gene>
<dbReference type="InParanoid" id="A0A0C3EXF6"/>
<organism evidence="1 2">
    <name type="scientific">Piloderma croceum (strain F 1598)</name>
    <dbReference type="NCBI Taxonomy" id="765440"/>
    <lineage>
        <taxon>Eukaryota</taxon>
        <taxon>Fungi</taxon>
        <taxon>Dikarya</taxon>
        <taxon>Basidiomycota</taxon>
        <taxon>Agaricomycotina</taxon>
        <taxon>Agaricomycetes</taxon>
        <taxon>Agaricomycetidae</taxon>
        <taxon>Atheliales</taxon>
        <taxon>Atheliaceae</taxon>
        <taxon>Piloderma</taxon>
    </lineage>
</organism>
<evidence type="ECO:0000313" key="2">
    <source>
        <dbReference type="Proteomes" id="UP000054166"/>
    </source>
</evidence>
<reference evidence="2" key="2">
    <citation type="submission" date="2015-01" db="EMBL/GenBank/DDBJ databases">
        <title>Evolutionary Origins and Diversification of the Mycorrhizal Mutualists.</title>
        <authorList>
            <consortium name="DOE Joint Genome Institute"/>
            <consortium name="Mycorrhizal Genomics Consortium"/>
            <person name="Kohler A."/>
            <person name="Kuo A."/>
            <person name="Nagy L.G."/>
            <person name="Floudas D."/>
            <person name="Copeland A."/>
            <person name="Barry K.W."/>
            <person name="Cichocki N."/>
            <person name="Veneault-Fourrey C."/>
            <person name="LaButti K."/>
            <person name="Lindquist E.A."/>
            <person name="Lipzen A."/>
            <person name="Lundell T."/>
            <person name="Morin E."/>
            <person name="Murat C."/>
            <person name="Riley R."/>
            <person name="Ohm R."/>
            <person name="Sun H."/>
            <person name="Tunlid A."/>
            <person name="Henrissat B."/>
            <person name="Grigoriev I.V."/>
            <person name="Hibbett D.S."/>
            <person name="Martin F."/>
        </authorList>
    </citation>
    <scope>NUCLEOTIDE SEQUENCE [LARGE SCALE GENOMIC DNA]</scope>
    <source>
        <strain evidence="2">F 1598</strain>
    </source>
</reference>
<proteinExistence type="predicted"/>
<keyword evidence="2" id="KW-1185">Reference proteome</keyword>
<protein>
    <submittedName>
        <fullName evidence="1">Uncharacterized protein</fullName>
    </submittedName>
</protein>
<accession>A0A0C3EXF6</accession>
<reference evidence="1 2" key="1">
    <citation type="submission" date="2014-04" db="EMBL/GenBank/DDBJ databases">
        <authorList>
            <consortium name="DOE Joint Genome Institute"/>
            <person name="Kuo A."/>
            <person name="Tarkka M."/>
            <person name="Buscot F."/>
            <person name="Kohler A."/>
            <person name="Nagy L.G."/>
            <person name="Floudas D."/>
            <person name="Copeland A."/>
            <person name="Barry K.W."/>
            <person name="Cichocki N."/>
            <person name="Veneault-Fourrey C."/>
            <person name="LaButti K."/>
            <person name="Lindquist E.A."/>
            <person name="Lipzen A."/>
            <person name="Lundell T."/>
            <person name="Morin E."/>
            <person name="Murat C."/>
            <person name="Sun H."/>
            <person name="Tunlid A."/>
            <person name="Henrissat B."/>
            <person name="Grigoriev I.V."/>
            <person name="Hibbett D.S."/>
            <person name="Martin F."/>
            <person name="Nordberg H.P."/>
            <person name="Cantor M.N."/>
            <person name="Hua S.X."/>
        </authorList>
    </citation>
    <scope>NUCLEOTIDE SEQUENCE [LARGE SCALE GENOMIC DNA]</scope>
    <source>
        <strain evidence="1 2">F 1598</strain>
    </source>
</reference>
<sequence>MTFRSRLCTTLLHEWYCRRAGVIPNVVEDSRLSAGIVCFVYVDVIWYVVISDNCCGQTAKWRCRCARVEVDLTDQILLNIEQGA</sequence>
<dbReference type="Proteomes" id="UP000054166">
    <property type="component" value="Unassembled WGS sequence"/>
</dbReference>
<name>A0A0C3EXF6_PILCF</name>
<evidence type="ECO:0000313" key="1">
    <source>
        <dbReference type="EMBL" id="KIM72624.1"/>
    </source>
</evidence>
<dbReference type="EMBL" id="KN833118">
    <property type="protein sequence ID" value="KIM72624.1"/>
    <property type="molecule type" value="Genomic_DNA"/>
</dbReference>
<dbReference type="HOGENOM" id="CLU_2528280_0_0_1"/>